<name>A0ABS3TTE4_9PSED</name>
<accession>A0ABS3TTE4</accession>
<proteinExistence type="inferred from homology"/>
<feature type="chain" id="PRO_5046937235" evidence="4">
    <location>
        <begin position="29"/>
        <end position="357"/>
    </location>
</feature>
<dbReference type="Proteomes" id="UP000669060">
    <property type="component" value="Unassembled WGS sequence"/>
</dbReference>
<dbReference type="PANTHER" id="PTHR46847:SF1">
    <property type="entry name" value="D-ALLOSE-BINDING PERIPLASMIC PROTEIN-RELATED"/>
    <property type="match status" value="1"/>
</dbReference>
<dbReference type="Gene3D" id="3.40.50.2300">
    <property type="match status" value="2"/>
</dbReference>
<dbReference type="CDD" id="cd06306">
    <property type="entry name" value="PBP1_TorT-like"/>
    <property type="match status" value="1"/>
</dbReference>
<dbReference type="SUPFAM" id="SSF53822">
    <property type="entry name" value="Periplasmic binding protein-like I"/>
    <property type="match status" value="1"/>
</dbReference>
<evidence type="ECO:0000256" key="2">
    <source>
        <dbReference type="ARBA" id="ARBA00007639"/>
    </source>
</evidence>
<evidence type="ECO:0000313" key="6">
    <source>
        <dbReference type="EMBL" id="MBO3276941.1"/>
    </source>
</evidence>
<dbReference type="NCBIfam" id="NF008185">
    <property type="entry name" value="PRK10936.1"/>
    <property type="match status" value="1"/>
</dbReference>
<feature type="signal peptide" evidence="4">
    <location>
        <begin position="1"/>
        <end position="28"/>
    </location>
</feature>
<organism evidence="6 7">
    <name type="scientific">Pseudomonas schmalbachii</name>
    <dbReference type="NCBI Taxonomy" id="2816993"/>
    <lineage>
        <taxon>Bacteria</taxon>
        <taxon>Pseudomonadati</taxon>
        <taxon>Pseudomonadota</taxon>
        <taxon>Gammaproteobacteria</taxon>
        <taxon>Pseudomonadales</taxon>
        <taxon>Pseudomonadaceae</taxon>
        <taxon>Pseudomonas</taxon>
    </lineage>
</organism>
<dbReference type="PANTHER" id="PTHR46847">
    <property type="entry name" value="D-ALLOSE-BINDING PERIPLASMIC PROTEIN-RELATED"/>
    <property type="match status" value="1"/>
</dbReference>
<comment type="caution">
    <text evidence="6">The sequence shown here is derived from an EMBL/GenBank/DDBJ whole genome shotgun (WGS) entry which is preliminary data.</text>
</comment>
<evidence type="ECO:0000256" key="1">
    <source>
        <dbReference type="ARBA" id="ARBA00004196"/>
    </source>
</evidence>
<comment type="subcellular location">
    <subcellularLocation>
        <location evidence="1">Cell envelope</location>
    </subcellularLocation>
</comment>
<keyword evidence="3 4" id="KW-0732">Signal</keyword>
<dbReference type="Pfam" id="PF13407">
    <property type="entry name" value="Peripla_BP_4"/>
    <property type="match status" value="1"/>
</dbReference>
<gene>
    <name evidence="6" type="primary">torT</name>
    <name evidence="6" type="ORF">JFY56_17080</name>
</gene>
<comment type="similarity">
    <text evidence="2">Belongs to the bacterial solute-binding protein 2 family.</text>
</comment>
<reference evidence="6 7" key="1">
    <citation type="submission" date="2020-12" db="EMBL/GenBank/DDBJ databases">
        <title>Pseudomonas schmalbachii sp. nov. isolated from millipede gut.</title>
        <authorList>
            <person name="Shelomi M."/>
        </authorList>
    </citation>
    <scope>NUCLEOTIDE SEQUENCE [LARGE SCALE GENOMIC DNA]</scope>
    <source>
        <strain evidence="6 7">Milli4</strain>
    </source>
</reference>
<keyword evidence="7" id="KW-1185">Reference proteome</keyword>
<dbReference type="InterPro" id="IPR025997">
    <property type="entry name" value="SBP_2_dom"/>
</dbReference>
<feature type="domain" description="Periplasmic binding protein" evidence="5">
    <location>
        <begin position="64"/>
        <end position="318"/>
    </location>
</feature>
<protein>
    <submittedName>
        <fullName evidence="6">TMAO reductase system periplasmic protein TorT</fullName>
    </submittedName>
</protein>
<evidence type="ECO:0000256" key="4">
    <source>
        <dbReference type="SAM" id="SignalP"/>
    </source>
</evidence>
<dbReference type="EMBL" id="JAELYA010000006">
    <property type="protein sequence ID" value="MBO3276941.1"/>
    <property type="molecule type" value="Genomic_DNA"/>
</dbReference>
<evidence type="ECO:0000259" key="5">
    <source>
        <dbReference type="Pfam" id="PF13407"/>
    </source>
</evidence>
<evidence type="ECO:0000313" key="7">
    <source>
        <dbReference type="Proteomes" id="UP000669060"/>
    </source>
</evidence>
<dbReference type="InterPro" id="IPR028082">
    <property type="entry name" value="Peripla_BP_I"/>
</dbReference>
<sequence>MATKINNKSAISAVALGLLLAAPLASHAADWFPLKVMSLDEQSKATEVDYQPLEKASKPLKLCVSFPHMKDAFWLAANYGVVEEARRQGVAVQVLDAGGFTALNNQISQVENCVAGGGNAVILGAISEEGTANLVAELAQKNIPVIDAFNGVKSDKIAARVLTSPRNEGLRAGQFLAAQHPAGSPAVRVAWFPGPAGAGFVQLFNEGFNEAIKGSAIELVETKYGDLGKEVQSRLIEDVLQTHKNIDYIAGGAVTAEAAVPVLRARGLAGKTKVVSVYLTPGVYQNLAGGRIEASGMAPVVLTARIAVDLAVRAAEGQPLMKNVEPIGRVFAKGDAKQIPLGDALAPNGFKPVFTVK</sequence>
<dbReference type="RefSeq" id="WP_208315151.1">
    <property type="nucleotide sequence ID" value="NZ_JAELYA010000006.1"/>
</dbReference>
<evidence type="ECO:0000256" key="3">
    <source>
        <dbReference type="ARBA" id="ARBA00022729"/>
    </source>
</evidence>